<dbReference type="AlphaFoldDB" id="A0A7R8HC77"/>
<gene>
    <name evidence="1" type="ORF">LSAA_12797</name>
</gene>
<sequence length="134" mass="16013">MNDLFSKKQRKKALEKKKIIKRAIRRNQKNCKRSCIFDLKIKNLLLHWTGYGFRRRRTSLRTQWRPYFMNNEKTRKGGRRLATQIQCISSVCPYICTLLIFWNQNGRNGAGSEAKIGCMKAEEEDNKKEVWLVW</sequence>
<reference evidence="1" key="1">
    <citation type="submission" date="2021-02" db="EMBL/GenBank/DDBJ databases">
        <authorList>
            <person name="Bekaert M."/>
        </authorList>
    </citation>
    <scope>NUCLEOTIDE SEQUENCE</scope>
    <source>
        <strain evidence="1">IoA-00</strain>
    </source>
</reference>
<dbReference type="Proteomes" id="UP000675881">
    <property type="component" value="Chromosome 7"/>
</dbReference>
<protein>
    <submittedName>
        <fullName evidence="1">(salmon louse) hypothetical protein</fullName>
    </submittedName>
</protein>
<dbReference type="EMBL" id="HG994586">
    <property type="protein sequence ID" value="CAF3002799.1"/>
    <property type="molecule type" value="Genomic_DNA"/>
</dbReference>
<accession>A0A7R8HC77</accession>
<name>A0A7R8HC77_LEPSM</name>
<proteinExistence type="predicted"/>
<keyword evidence="2" id="KW-1185">Reference proteome</keyword>
<organism evidence="1 2">
    <name type="scientific">Lepeophtheirus salmonis</name>
    <name type="common">Salmon louse</name>
    <name type="synonym">Caligus salmonis</name>
    <dbReference type="NCBI Taxonomy" id="72036"/>
    <lineage>
        <taxon>Eukaryota</taxon>
        <taxon>Metazoa</taxon>
        <taxon>Ecdysozoa</taxon>
        <taxon>Arthropoda</taxon>
        <taxon>Crustacea</taxon>
        <taxon>Multicrustacea</taxon>
        <taxon>Hexanauplia</taxon>
        <taxon>Copepoda</taxon>
        <taxon>Siphonostomatoida</taxon>
        <taxon>Caligidae</taxon>
        <taxon>Lepeophtheirus</taxon>
    </lineage>
</organism>
<evidence type="ECO:0000313" key="2">
    <source>
        <dbReference type="Proteomes" id="UP000675881"/>
    </source>
</evidence>
<evidence type="ECO:0000313" key="1">
    <source>
        <dbReference type="EMBL" id="CAF3002799.1"/>
    </source>
</evidence>